<dbReference type="CTD" id="645922"/>
<dbReference type="Pfam" id="PF01023">
    <property type="entry name" value="S_100"/>
    <property type="match status" value="1"/>
</dbReference>
<dbReference type="GO" id="GO:0005615">
    <property type="term" value="C:extracellular space"/>
    <property type="evidence" value="ECO:0000318"/>
    <property type="project" value="GO_Central"/>
</dbReference>
<dbReference type="InterPro" id="IPR013787">
    <property type="entry name" value="S100_Ca-bd_sub"/>
</dbReference>
<accession>G3UWB8</accession>
<dbReference type="UCSC" id="uc008qdh.1">
    <property type="organism name" value="mouse"/>
</dbReference>
<dbReference type="KEGG" id="mmu:229550"/>
<dbReference type="SUPFAM" id="SSF47473">
    <property type="entry name" value="EF-hand"/>
    <property type="match status" value="1"/>
</dbReference>
<keyword evidence="4" id="KW-1185">Reference proteome</keyword>
<dbReference type="RefSeq" id="NP_001094931.1">
    <property type="nucleotide sequence ID" value="NM_001101461.2"/>
</dbReference>
<proteinExistence type="evidence at protein level"/>
<reference evidence="2 4" key="1">
    <citation type="journal article" date="2009" name="PLoS Biol.">
        <title>Lineage-specific biology revealed by a finished genome assembly of the mouse.</title>
        <authorList>
            <consortium name="Mouse Genome Sequencing Consortium"/>
            <person name="Church D.M."/>
            <person name="Goodstadt L."/>
            <person name="Hillier L.W."/>
            <person name="Zody M.C."/>
            <person name="Goldstein S."/>
            <person name="She X."/>
            <person name="Bult C.J."/>
            <person name="Agarwala R."/>
            <person name="Cherry J.L."/>
            <person name="DiCuccio M."/>
            <person name="Hlavina W."/>
            <person name="Kapustin Y."/>
            <person name="Meric P."/>
            <person name="Maglott D."/>
            <person name="Birtle Z."/>
            <person name="Marques A.C."/>
            <person name="Graves T."/>
            <person name="Zhou S."/>
            <person name="Teague B."/>
            <person name="Potamousis K."/>
            <person name="Churas C."/>
            <person name="Place M."/>
            <person name="Herschleb J."/>
            <person name="Runnheim R."/>
            <person name="Forrest D."/>
            <person name="Amos-Landgraf J."/>
            <person name="Schwartz D.C."/>
            <person name="Cheng Z."/>
            <person name="Lindblad-Toh K."/>
            <person name="Eichler E.E."/>
            <person name="Ponting C.P."/>
        </authorList>
    </citation>
    <scope>NUCLEOTIDE SEQUENCE [LARGE SCALE GENOMIC DNA]</scope>
    <source>
        <strain evidence="2 4">C57BL/6J</strain>
    </source>
</reference>
<evidence type="ECO:0000313" key="2">
    <source>
        <dbReference type="Ensembl" id="ENSMUSP00000130512.2"/>
    </source>
</evidence>
<dbReference type="Gene3D" id="1.10.238.10">
    <property type="entry name" value="EF-hand"/>
    <property type="match status" value="1"/>
</dbReference>
<dbReference type="STRING" id="10090.ENSMUSP00000130512"/>
<dbReference type="FunCoup" id="G3UWB8">
    <property type="interactions" value="55"/>
</dbReference>
<feature type="domain" description="S100/CaBP-9k-type calcium binding subdomain" evidence="1">
    <location>
        <begin position="8"/>
        <end position="48"/>
    </location>
</feature>
<dbReference type="InterPro" id="IPR011992">
    <property type="entry name" value="EF-hand-dom_pair"/>
</dbReference>
<dbReference type="InParanoid" id="G3UWB8"/>
<dbReference type="GO" id="GO:0050786">
    <property type="term" value="F:RAGE receptor binding"/>
    <property type="evidence" value="ECO:0000318"/>
    <property type="project" value="GO_Central"/>
</dbReference>
<dbReference type="GO" id="GO:0048306">
    <property type="term" value="F:calcium-dependent protein binding"/>
    <property type="evidence" value="ECO:0000318"/>
    <property type="project" value="GO_Central"/>
</dbReference>
<organism evidence="2 4">
    <name type="scientific">Mus musculus</name>
    <name type="common">Mouse</name>
    <dbReference type="NCBI Taxonomy" id="10090"/>
    <lineage>
        <taxon>Eukaryota</taxon>
        <taxon>Metazoa</taxon>
        <taxon>Chordata</taxon>
        <taxon>Craniata</taxon>
        <taxon>Vertebrata</taxon>
        <taxon>Euteleostomi</taxon>
        <taxon>Mammalia</taxon>
        <taxon>Eutheria</taxon>
        <taxon>Euarchontoglires</taxon>
        <taxon>Glires</taxon>
        <taxon>Rodentia</taxon>
        <taxon>Myomorpha</taxon>
        <taxon>Muroidea</taxon>
        <taxon>Muridae</taxon>
        <taxon>Murinae</taxon>
        <taxon>Mus</taxon>
        <taxon>Mus</taxon>
    </lineage>
</organism>
<dbReference type="HOGENOM" id="CLU_2426482_0_0_1"/>
<dbReference type="AlphaFoldDB" id="G3UWB8"/>
<dbReference type="SMART" id="SM01394">
    <property type="entry name" value="S_100"/>
    <property type="match status" value="1"/>
</dbReference>
<evidence type="ECO:0007829" key="5">
    <source>
        <dbReference type="ProteomicsDB" id="G3UWB8"/>
    </source>
</evidence>
<reference evidence="2 4" key="2">
    <citation type="journal article" date="2011" name="PLoS Biol.">
        <title>Modernizing reference genome assemblies.</title>
        <authorList>
            <person name="Church D.M."/>
            <person name="Schneider V.A."/>
            <person name="Graves T."/>
            <person name="Auger K."/>
            <person name="Cunningham F."/>
            <person name="Bouk N."/>
            <person name="Chen H.C."/>
            <person name="Agarwala R."/>
            <person name="McLaren W.M."/>
            <person name="Ritchie G.R."/>
            <person name="Albracht D."/>
            <person name="Kremitzki M."/>
            <person name="Rock S."/>
            <person name="Kotkiewicz H."/>
            <person name="Kremitzki C."/>
            <person name="Wollam A."/>
            <person name="Trani L."/>
            <person name="Fulton L."/>
            <person name="Fulton R."/>
            <person name="Matthews L."/>
            <person name="Whitehead S."/>
            <person name="Chow W."/>
            <person name="Torrance J."/>
            <person name="Dunn M."/>
            <person name="Harden G."/>
            <person name="Threadgold G."/>
            <person name="Wood J."/>
            <person name="Collins J."/>
            <person name="Heath P."/>
            <person name="Griffiths G."/>
            <person name="Pelan S."/>
            <person name="Grafham D."/>
            <person name="Eichler E.E."/>
            <person name="Weinstock G."/>
            <person name="Mardis E.R."/>
            <person name="Wilson R.K."/>
            <person name="Howe K."/>
            <person name="Flicek P."/>
            <person name="Hubbard T."/>
        </authorList>
    </citation>
    <scope>NUCLEOTIDE SEQUENCE [LARGE SCALE GENOMIC DNA]</scope>
    <source>
        <strain evidence="2 4">C57BL/6J</strain>
    </source>
</reference>
<reference evidence="2" key="4">
    <citation type="submission" date="2025-09" db="UniProtKB">
        <authorList>
            <consortium name="Ensembl"/>
        </authorList>
    </citation>
    <scope>IDENTIFICATION</scope>
    <source>
        <strain evidence="2">C57BL/6J</strain>
    </source>
</reference>
<dbReference type="Proteomes" id="UP000000589">
    <property type="component" value="Chromosome 3"/>
</dbReference>
<dbReference type="PaxDb" id="10090-ENSMUSP00000130512"/>
<keyword evidence="5" id="KW-1267">Proteomics identification</keyword>
<evidence type="ECO:0000313" key="4">
    <source>
        <dbReference type="Proteomes" id="UP000000589"/>
    </source>
</evidence>
<dbReference type="VEuPathDB" id="HostDB:ENSMUSG00000091175"/>
<dbReference type="GO" id="GO:0048471">
    <property type="term" value="C:perinuclear region of cytoplasm"/>
    <property type="evidence" value="ECO:0000318"/>
    <property type="project" value="GO_Central"/>
</dbReference>
<name>G3UWB8_MOUSE</name>
<dbReference type="SMR" id="G3UWB8"/>
<dbReference type="GeneID" id="229550"/>
<gene>
    <name evidence="2 3" type="primary">S100a7l2</name>
    <name evidence="3" type="synonym">9130204L05Rik</name>
</gene>
<dbReference type="BioGRID-ORCS" id="229550">
    <property type="hits" value="1 hit in 76 CRISPR screens"/>
</dbReference>
<dbReference type="RNAct" id="G3UWB8">
    <property type="molecule type" value="protein"/>
</dbReference>
<evidence type="ECO:0000259" key="1">
    <source>
        <dbReference type="SMART" id="SM01394"/>
    </source>
</evidence>
<dbReference type="GO" id="GO:0005509">
    <property type="term" value="F:calcium ion binding"/>
    <property type="evidence" value="ECO:0000266"/>
    <property type="project" value="GO_Central"/>
</dbReference>
<dbReference type="jPOST" id="G3UWB8"/>
<evidence type="ECO:0000313" key="3">
    <source>
        <dbReference type="MGI" id="MGI:2684973"/>
    </source>
</evidence>
<dbReference type="GO" id="GO:0043123">
    <property type="term" value="P:positive regulation of canonical NF-kappaB signal transduction"/>
    <property type="evidence" value="ECO:0000318"/>
    <property type="project" value="GO_Central"/>
</dbReference>
<dbReference type="Bgee" id="ENSMUSG00000091175">
    <property type="expression patterns" value="Expressed in epithelium of stomach and 18 other cell types or tissues"/>
</dbReference>
<dbReference type="PhylomeDB" id="G3UWB8"/>
<reference evidence="2" key="3">
    <citation type="submission" date="2025-08" db="UniProtKB">
        <authorList>
            <consortium name="Ensembl"/>
        </authorList>
    </citation>
    <scope>IDENTIFICATION</scope>
    <source>
        <strain evidence="2">C57BL/6J</strain>
    </source>
</reference>
<dbReference type="GeneTree" id="ENSGT01070000254822"/>
<dbReference type="ProteomicsDB" id="334415"/>
<protein>
    <submittedName>
        <fullName evidence="2">S100 calcium binding protein A7 like 2</fullName>
    </submittedName>
</protein>
<dbReference type="Ensembl" id="ENSMUST00000166173.3">
    <property type="protein sequence ID" value="ENSMUSP00000130512.2"/>
    <property type="gene ID" value="ENSMUSG00000091175.3"/>
</dbReference>
<dbReference type="MGI" id="MGI:2684973">
    <property type="gene designation" value="S100a7l2"/>
</dbReference>
<dbReference type="AGR" id="MGI:2684973"/>
<dbReference type="OMA" id="IGRMGMV"/>
<sequence>MDQGLTPSEHKIMMLYRNFTNYALGTTVILGEKEFRKLVRSEFPNFLQEVQETPLSILLDEPKDRSFEEALNVIGRMGMVYYKKMNNNAFER</sequence>